<keyword evidence="7" id="KW-0560">Oxidoreductase</keyword>
<feature type="transmembrane region" description="Helical" evidence="6">
    <location>
        <begin position="64"/>
        <end position="92"/>
    </location>
</feature>
<keyword evidence="5 6" id="KW-0472">Membrane</keyword>
<dbReference type="PANTHER" id="PTHR33452:SF1">
    <property type="entry name" value="INNER MEMBRANE PROTEIN YPHA-RELATED"/>
    <property type="match status" value="1"/>
</dbReference>
<evidence type="ECO:0000256" key="1">
    <source>
        <dbReference type="ARBA" id="ARBA00004651"/>
    </source>
</evidence>
<evidence type="ECO:0000313" key="7">
    <source>
        <dbReference type="EMBL" id="OIQ86615.1"/>
    </source>
</evidence>
<evidence type="ECO:0000256" key="3">
    <source>
        <dbReference type="ARBA" id="ARBA00022692"/>
    </source>
</evidence>
<dbReference type="InterPro" id="IPR032808">
    <property type="entry name" value="DoxX"/>
</dbReference>
<sequence>MDSGLLLFRLLIGLLLVGHGSQKLFGSFGGGGIAGTGAFFEAVGFRPGRPMAVVAGLTEAGSGLFLVLGLLTRLSAAAVIGTLLVAGWTFAAKGLWAQKGGYELCLLYGGAGAVLALTGPGAYSLDAALGIGGSAWLGVGAIALGLASGAVVIARATAAKKADAARVGV</sequence>
<name>A0A1J5R3I3_9ZZZZ</name>
<organism evidence="7">
    <name type="scientific">mine drainage metagenome</name>
    <dbReference type="NCBI Taxonomy" id="410659"/>
    <lineage>
        <taxon>unclassified sequences</taxon>
        <taxon>metagenomes</taxon>
        <taxon>ecological metagenomes</taxon>
    </lineage>
</organism>
<evidence type="ECO:0000256" key="4">
    <source>
        <dbReference type="ARBA" id="ARBA00022989"/>
    </source>
</evidence>
<dbReference type="GO" id="GO:0016491">
    <property type="term" value="F:oxidoreductase activity"/>
    <property type="evidence" value="ECO:0007669"/>
    <property type="project" value="UniProtKB-KW"/>
</dbReference>
<evidence type="ECO:0000256" key="2">
    <source>
        <dbReference type="ARBA" id="ARBA00022475"/>
    </source>
</evidence>
<dbReference type="GO" id="GO:0005886">
    <property type="term" value="C:plasma membrane"/>
    <property type="evidence" value="ECO:0007669"/>
    <property type="project" value="UniProtKB-SubCell"/>
</dbReference>
<dbReference type="PANTHER" id="PTHR33452">
    <property type="entry name" value="OXIDOREDUCTASE CATD-RELATED"/>
    <property type="match status" value="1"/>
</dbReference>
<gene>
    <name evidence="7" type="primary">mhqP_5</name>
    <name evidence="7" type="ORF">GALL_315470</name>
</gene>
<feature type="transmembrane region" description="Helical" evidence="6">
    <location>
        <begin position="135"/>
        <end position="156"/>
    </location>
</feature>
<comment type="subcellular location">
    <subcellularLocation>
        <location evidence="1">Cell membrane</location>
        <topology evidence="1">Multi-pass membrane protein</topology>
    </subcellularLocation>
</comment>
<dbReference type="InterPro" id="IPR051907">
    <property type="entry name" value="DoxX-like_oxidoreductase"/>
</dbReference>
<protein>
    <submittedName>
        <fullName evidence="7">Putative oxidoreductase MhqP</fullName>
        <ecNumber evidence="7">1.-.-.-</ecNumber>
    </submittedName>
</protein>
<keyword evidence="3 6" id="KW-0812">Transmembrane</keyword>
<keyword evidence="2" id="KW-1003">Cell membrane</keyword>
<keyword evidence="4 6" id="KW-1133">Transmembrane helix</keyword>
<dbReference type="EMBL" id="MLJW01000469">
    <property type="protein sequence ID" value="OIQ86615.1"/>
    <property type="molecule type" value="Genomic_DNA"/>
</dbReference>
<evidence type="ECO:0000256" key="6">
    <source>
        <dbReference type="SAM" id="Phobius"/>
    </source>
</evidence>
<comment type="caution">
    <text evidence="7">The sequence shown here is derived from an EMBL/GenBank/DDBJ whole genome shotgun (WGS) entry which is preliminary data.</text>
</comment>
<proteinExistence type="predicted"/>
<dbReference type="EC" id="1.-.-.-" evidence="7"/>
<accession>A0A1J5R3I3</accession>
<dbReference type="AlphaFoldDB" id="A0A1J5R3I3"/>
<feature type="transmembrane region" description="Helical" evidence="6">
    <location>
        <begin position="104"/>
        <end position="123"/>
    </location>
</feature>
<dbReference type="Pfam" id="PF07681">
    <property type="entry name" value="DoxX"/>
    <property type="match status" value="1"/>
</dbReference>
<evidence type="ECO:0000256" key="5">
    <source>
        <dbReference type="ARBA" id="ARBA00023136"/>
    </source>
</evidence>
<reference evidence="7" key="1">
    <citation type="submission" date="2016-10" db="EMBL/GenBank/DDBJ databases">
        <title>Sequence of Gallionella enrichment culture.</title>
        <authorList>
            <person name="Poehlein A."/>
            <person name="Muehling M."/>
            <person name="Daniel R."/>
        </authorList>
    </citation>
    <scope>NUCLEOTIDE SEQUENCE</scope>
</reference>